<accession>A0AA37R939</accession>
<reference evidence="1" key="1">
    <citation type="submission" date="2023-01" db="EMBL/GenBank/DDBJ databases">
        <title>Whole-genome sequence of Pseudomonas putida NBRC 14671.</title>
        <authorList>
            <person name="Morohoshi T."/>
            <person name="Someya N."/>
        </authorList>
    </citation>
    <scope>NUCLEOTIDE SEQUENCE</scope>
    <source>
        <strain evidence="1">NBRC 14671</strain>
    </source>
</reference>
<gene>
    <name evidence="1" type="ORF">PPUN14671_23980</name>
</gene>
<dbReference type="Proteomes" id="UP001161257">
    <property type="component" value="Unassembled WGS sequence"/>
</dbReference>
<dbReference type="AlphaFoldDB" id="A0AA37R939"/>
<sequence>MAEVLTRELASSKHKHFEIFQALHKRDLADAKAAMQADIAWGELMMEWVEKQESLV</sequence>
<evidence type="ECO:0000313" key="2">
    <source>
        <dbReference type="Proteomes" id="UP001161257"/>
    </source>
</evidence>
<protein>
    <submittedName>
        <fullName evidence="1">Uncharacterized protein</fullName>
    </submittedName>
</protein>
<dbReference type="EMBL" id="BSKJ01000004">
    <property type="protein sequence ID" value="GLO35565.1"/>
    <property type="molecule type" value="Genomic_DNA"/>
</dbReference>
<comment type="caution">
    <text evidence="1">The sequence shown here is derived from an EMBL/GenBank/DDBJ whole genome shotgun (WGS) entry which is preliminary data.</text>
</comment>
<organism evidence="1 2">
    <name type="scientific">Pseudomonas putida</name>
    <name type="common">Arthrobacter siderocapsulatus</name>
    <dbReference type="NCBI Taxonomy" id="303"/>
    <lineage>
        <taxon>Bacteria</taxon>
        <taxon>Pseudomonadati</taxon>
        <taxon>Pseudomonadota</taxon>
        <taxon>Gammaproteobacteria</taxon>
        <taxon>Pseudomonadales</taxon>
        <taxon>Pseudomonadaceae</taxon>
        <taxon>Pseudomonas</taxon>
    </lineage>
</organism>
<name>A0AA37R939_PSEPU</name>
<evidence type="ECO:0000313" key="1">
    <source>
        <dbReference type="EMBL" id="GLO35565.1"/>
    </source>
</evidence>
<proteinExistence type="predicted"/>
<dbReference type="RefSeq" id="WP_284353499.1">
    <property type="nucleotide sequence ID" value="NZ_BSKF01000002.1"/>
</dbReference>